<evidence type="ECO:0000259" key="16">
    <source>
        <dbReference type="Pfam" id="PF07479"/>
    </source>
</evidence>
<feature type="binding site" evidence="9">
    <location>
        <position position="136"/>
    </location>
    <ligand>
        <name>NADPH</name>
        <dbReference type="ChEBI" id="CHEBI:57783"/>
    </ligand>
</feature>
<feature type="active site" description="Proton acceptor" evidence="9 10">
    <location>
        <position position="187"/>
    </location>
</feature>
<dbReference type="Proteomes" id="UP000196138">
    <property type="component" value="Chromosome"/>
</dbReference>
<feature type="binding site" evidence="9">
    <location>
        <position position="251"/>
    </location>
    <ligand>
        <name>NADPH</name>
        <dbReference type="ChEBI" id="CHEBI:57783"/>
    </ligand>
</feature>
<evidence type="ECO:0000256" key="12">
    <source>
        <dbReference type="PIRSR" id="PIRSR000114-3"/>
    </source>
</evidence>
<feature type="binding site" evidence="9">
    <location>
        <position position="277"/>
    </location>
    <ligand>
        <name>NADPH</name>
        <dbReference type="ChEBI" id="CHEBI:57783"/>
    </ligand>
</feature>
<feature type="binding site" evidence="9">
    <location>
        <position position="240"/>
    </location>
    <ligand>
        <name>sn-glycerol 3-phosphate</name>
        <dbReference type="ChEBI" id="CHEBI:57597"/>
    </ligand>
</feature>
<evidence type="ECO:0000259" key="15">
    <source>
        <dbReference type="Pfam" id="PF01210"/>
    </source>
</evidence>
<evidence type="ECO:0000256" key="4">
    <source>
        <dbReference type="ARBA" id="ARBA00023002"/>
    </source>
</evidence>
<dbReference type="KEGG" id="cser:CCO03_15350"/>
<dbReference type="InterPro" id="IPR013328">
    <property type="entry name" value="6PGD_dom2"/>
</dbReference>
<proteinExistence type="inferred from homology"/>
<keyword evidence="4 9" id="KW-0560">Oxidoreductase</keyword>
<dbReference type="NCBIfam" id="NF000942">
    <property type="entry name" value="PRK00094.1-4"/>
    <property type="match status" value="1"/>
</dbReference>
<reference evidence="17 18" key="1">
    <citation type="submission" date="2017-05" db="EMBL/GenBank/DDBJ databases">
        <authorList>
            <person name="Song R."/>
            <person name="Chenine A.L."/>
            <person name="Ruprecht R.M."/>
        </authorList>
    </citation>
    <scope>NUCLEOTIDE SEQUENCE [LARGE SCALE GENOMIC DNA]</scope>
    <source>
        <strain evidence="17 18">DSM 26136</strain>
    </source>
</reference>
<dbReference type="GO" id="GO:0005829">
    <property type="term" value="C:cytosol"/>
    <property type="evidence" value="ECO:0007669"/>
    <property type="project" value="TreeGrafter"/>
</dbReference>
<comment type="similarity">
    <text evidence="1 9 13">Belongs to the NAD-dependent glycerol-3-phosphate dehydrogenase family.</text>
</comment>
<dbReference type="EC" id="1.1.1.94" evidence="9"/>
<evidence type="ECO:0000313" key="18">
    <source>
        <dbReference type="Proteomes" id="UP000196138"/>
    </source>
</evidence>
<organism evidence="17 18">
    <name type="scientific">Comamonas serinivorans</name>
    <dbReference type="NCBI Taxonomy" id="1082851"/>
    <lineage>
        <taxon>Bacteria</taxon>
        <taxon>Pseudomonadati</taxon>
        <taxon>Pseudomonadota</taxon>
        <taxon>Betaproteobacteria</taxon>
        <taxon>Burkholderiales</taxon>
        <taxon>Comamonadaceae</taxon>
        <taxon>Comamonas</taxon>
    </lineage>
</organism>
<evidence type="ECO:0000256" key="5">
    <source>
        <dbReference type="ARBA" id="ARBA00023027"/>
    </source>
</evidence>
<feature type="binding site" evidence="11">
    <location>
        <position position="104"/>
    </location>
    <ligand>
        <name>substrate</name>
    </ligand>
</feature>
<dbReference type="GO" id="GO:0141152">
    <property type="term" value="F:glycerol-3-phosphate dehydrogenase (NAD+) activity"/>
    <property type="evidence" value="ECO:0007669"/>
    <property type="project" value="RHEA"/>
</dbReference>
<dbReference type="Pfam" id="PF01210">
    <property type="entry name" value="NAD_Gly3P_dh_N"/>
    <property type="match status" value="1"/>
</dbReference>
<feature type="binding site" evidence="12">
    <location>
        <begin position="7"/>
        <end position="12"/>
    </location>
    <ligand>
        <name>NAD(+)</name>
        <dbReference type="ChEBI" id="CHEBI:57540"/>
    </ligand>
</feature>
<dbReference type="GO" id="GO:0051287">
    <property type="term" value="F:NAD binding"/>
    <property type="evidence" value="ECO:0007669"/>
    <property type="project" value="InterPro"/>
</dbReference>
<feature type="binding site" evidence="9">
    <location>
        <position position="50"/>
    </location>
    <ligand>
        <name>NADPH</name>
        <dbReference type="ChEBI" id="CHEBI:57783"/>
    </ligand>
</feature>
<evidence type="ECO:0000256" key="11">
    <source>
        <dbReference type="PIRSR" id="PIRSR000114-2"/>
    </source>
</evidence>
<keyword evidence="2 9" id="KW-0444">Lipid biosynthesis</keyword>
<dbReference type="PIRSF" id="PIRSF000114">
    <property type="entry name" value="Glycerol-3-P_dh"/>
    <property type="match status" value="1"/>
</dbReference>
<comment type="function">
    <text evidence="9">Catalyzes the reduction of the glycolytic intermediate dihydroxyacetone phosphate (DHAP) to sn-glycerol 3-phosphate (G3P), the key precursor for phospholipid synthesis.</text>
</comment>
<dbReference type="GO" id="GO:0046167">
    <property type="term" value="P:glycerol-3-phosphate biosynthetic process"/>
    <property type="evidence" value="ECO:0007669"/>
    <property type="project" value="UniProtKB-UniRule"/>
</dbReference>
<dbReference type="GO" id="GO:0046168">
    <property type="term" value="P:glycerol-3-phosphate catabolic process"/>
    <property type="evidence" value="ECO:0007669"/>
    <property type="project" value="InterPro"/>
</dbReference>
<dbReference type="Gene3D" id="3.40.50.720">
    <property type="entry name" value="NAD(P)-binding Rossmann-like Domain"/>
    <property type="match status" value="1"/>
</dbReference>
<dbReference type="PANTHER" id="PTHR11728:SF1">
    <property type="entry name" value="GLYCEROL-3-PHOSPHATE DEHYDROGENASE [NAD(+)] 2, CHLOROPLASTIC"/>
    <property type="match status" value="1"/>
</dbReference>
<dbReference type="GO" id="GO:0005975">
    <property type="term" value="P:carbohydrate metabolic process"/>
    <property type="evidence" value="ECO:0007669"/>
    <property type="project" value="InterPro"/>
</dbReference>
<comment type="catalytic activity">
    <reaction evidence="9 14">
        <text>sn-glycerol 3-phosphate + NADP(+) = dihydroxyacetone phosphate + NADPH + H(+)</text>
        <dbReference type="Rhea" id="RHEA:11096"/>
        <dbReference type="ChEBI" id="CHEBI:15378"/>
        <dbReference type="ChEBI" id="CHEBI:57597"/>
        <dbReference type="ChEBI" id="CHEBI:57642"/>
        <dbReference type="ChEBI" id="CHEBI:57783"/>
        <dbReference type="ChEBI" id="CHEBI:58349"/>
        <dbReference type="EC" id="1.1.1.94"/>
    </reaction>
</comment>
<evidence type="ECO:0000256" key="14">
    <source>
        <dbReference type="RuleBase" id="RU000439"/>
    </source>
</evidence>
<accession>A0A1Y0ETZ2</accession>
<evidence type="ECO:0000313" key="17">
    <source>
        <dbReference type="EMBL" id="ARU06901.1"/>
    </source>
</evidence>
<keyword evidence="18" id="KW-1185">Reference proteome</keyword>
<evidence type="ECO:0000256" key="6">
    <source>
        <dbReference type="ARBA" id="ARBA00023098"/>
    </source>
</evidence>
<dbReference type="GO" id="GO:0141153">
    <property type="term" value="F:glycerol-3-phosphate dehydrogenase (NADP+) activity"/>
    <property type="evidence" value="ECO:0007669"/>
    <property type="project" value="RHEA"/>
</dbReference>
<sequence>MRIHVLGAGAWGTAVAIAAARHPARHAVTLFARRDEQVSALRAEGGNSRYLPGVVFPDGLQVSPWRDLAPNEAELTIVATPTSALRGQLGELAQLTHPVAWLCKGFEAESGFMPHEVQQAVAPQLQGGALTGPSFALEVAQGKPAALVAASAHAEVRERLVQAFHGASLRIYGNEDVVGAEVGGAVKNVMAIAAGFSDGLELGMNARAALLTRGLAEMTRLGQALGAHTDTFMGLSGMGDLVLTATGNLSRNRNVGLQLAQGRSLDAILQQLGHVAEGVYSCETVVARARRLGVELPIAEAVWALLSGRLKAADVVGVLMGREPKPEHPTTLP</sequence>
<dbReference type="SUPFAM" id="SSF48179">
    <property type="entry name" value="6-phosphogluconate dehydrogenase C-terminal domain-like"/>
    <property type="match status" value="1"/>
</dbReference>
<feature type="binding site" evidence="9">
    <location>
        <position position="252"/>
    </location>
    <ligand>
        <name>sn-glycerol 3-phosphate</name>
        <dbReference type="ChEBI" id="CHEBI:57597"/>
    </ligand>
</feature>
<gene>
    <name evidence="9" type="primary">gpsA</name>
    <name evidence="17" type="ORF">CCO03_15350</name>
</gene>
<feature type="binding site" evidence="12">
    <location>
        <position position="251"/>
    </location>
    <ligand>
        <name>NAD(+)</name>
        <dbReference type="ChEBI" id="CHEBI:57540"/>
    </ligand>
</feature>
<dbReference type="PRINTS" id="PR00077">
    <property type="entry name" value="GPDHDRGNASE"/>
</dbReference>
<feature type="binding site" evidence="9">
    <location>
        <position position="275"/>
    </location>
    <ligand>
        <name>NADPH</name>
        <dbReference type="ChEBI" id="CHEBI:57783"/>
    </ligand>
</feature>
<feature type="binding site" evidence="9">
    <location>
        <position position="104"/>
    </location>
    <ligand>
        <name>sn-glycerol 3-phosphate</name>
        <dbReference type="ChEBI" id="CHEBI:57597"/>
    </ligand>
</feature>
<feature type="binding site" evidence="11">
    <location>
        <begin position="251"/>
        <end position="252"/>
    </location>
    <ligand>
        <name>substrate</name>
    </ligand>
</feature>
<keyword evidence="7 9" id="KW-0594">Phospholipid biosynthesis</keyword>
<feature type="binding site" evidence="9">
    <location>
        <position position="104"/>
    </location>
    <ligand>
        <name>NADPH</name>
        <dbReference type="ChEBI" id="CHEBI:57783"/>
    </ligand>
</feature>
<feature type="binding site" evidence="9">
    <location>
        <position position="132"/>
    </location>
    <ligand>
        <name>sn-glycerol 3-phosphate</name>
        <dbReference type="ChEBI" id="CHEBI:57597"/>
    </ligand>
</feature>
<evidence type="ECO:0000256" key="13">
    <source>
        <dbReference type="RuleBase" id="RU000437"/>
    </source>
</evidence>
<dbReference type="InterPro" id="IPR011128">
    <property type="entry name" value="G3P_DH_NAD-dep_N"/>
</dbReference>
<evidence type="ECO:0000256" key="3">
    <source>
        <dbReference type="ARBA" id="ARBA00022857"/>
    </source>
</evidence>
<dbReference type="InterPro" id="IPR036291">
    <property type="entry name" value="NAD(P)-bd_dom_sf"/>
</dbReference>
<keyword evidence="9" id="KW-0547">Nucleotide-binding</keyword>
<feature type="binding site" evidence="9">
    <location>
        <position position="250"/>
    </location>
    <ligand>
        <name>sn-glycerol 3-phosphate</name>
        <dbReference type="ChEBI" id="CHEBI:57597"/>
    </ligand>
</feature>
<dbReference type="InterPro" id="IPR006109">
    <property type="entry name" value="G3P_DH_NAD-dep_C"/>
</dbReference>
<dbReference type="UniPathway" id="UPA00940"/>
<dbReference type="SUPFAM" id="SSF51735">
    <property type="entry name" value="NAD(P)-binding Rossmann-fold domains"/>
    <property type="match status" value="1"/>
</dbReference>
<dbReference type="GO" id="GO:0008654">
    <property type="term" value="P:phospholipid biosynthetic process"/>
    <property type="evidence" value="ECO:0007669"/>
    <property type="project" value="UniProtKB-KW"/>
</dbReference>
<comment type="caution">
    <text evidence="9">Lacks conserved residue(s) required for the propagation of feature annotation.</text>
</comment>
<feature type="binding site" evidence="12">
    <location>
        <position position="136"/>
    </location>
    <ligand>
        <name>NAD(+)</name>
        <dbReference type="ChEBI" id="CHEBI:57540"/>
    </ligand>
</feature>
<dbReference type="NCBIfam" id="NF000940">
    <property type="entry name" value="PRK00094.1-2"/>
    <property type="match status" value="1"/>
</dbReference>
<dbReference type="Pfam" id="PF07479">
    <property type="entry name" value="NAD_Gly3P_dh_C"/>
    <property type="match status" value="1"/>
</dbReference>
<dbReference type="PANTHER" id="PTHR11728">
    <property type="entry name" value="GLYCEROL-3-PHOSPHATE DEHYDROGENASE"/>
    <property type="match status" value="1"/>
</dbReference>
<comment type="catalytic activity">
    <reaction evidence="9">
        <text>sn-glycerol 3-phosphate + NAD(+) = dihydroxyacetone phosphate + NADH + H(+)</text>
        <dbReference type="Rhea" id="RHEA:11092"/>
        <dbReference type="ChEBI" id="CHEBI:15378"/>
        <dbReference type="ChEBI" id="CHEBI:57540"/>
        <dbReference type="ChEBI" id="CHEBI:57597"/>
        <dbReference type="ChEBI" id="CHEBI:57642"/>
        <dbReference type="ChEBI" id="CHEBI:57945"/>
        <dbReference type="EC" id="1.1.1.94"/>
    </reaction>
</comment>
<dbReference type="AlphaFoldDB" id="A0A1Y0ETZ2"/>
<dbReference type="RefSeq" id="WP_087284782.1">
    <property type="nucleotide sequence ID" value="NZ_CP021455.1"/>
</dbReference>
<dbReference type="Gene3D" id="1.10.1040.10">
    <property type="entry name" value="N-(1-d-carboxylethyl)-l-norvaline Dehydrogenase, domain 2"/>
    <property type="match status" value="1"/>
</dbReference>
<protein>
    <recommendedName>
        <fullName evidence="9">Glycerol-3-phosphate dehydrogenase [NAD(P)+]</fullName>
        <ecNumber evidence="9">1.1.1.94</ecNumber>
    </recommendedName>
    <alternativeName>
        <fullName evidence="9">NAD(P)(+)-dependent glycerol-3-phosphate dehydrogenase</fullName>
    </alternativeName>
    <alternativeName>
        <fullName evidence="9">NAD(P)H-dependent dihydroxyacetone-phosphate reductase</fullName>
    </alternativeName>
</protein>
<feature type="binding site" evidence="9">
    <location>
        <position position="34"/>
    </location>
    <ligand>
        <name>NADPH</name>
        <dbReference type="ChEBI" id="CHEBI:57783"/>
    </ligand>
</feature>
<feature type="domain" description="Glycerol-3-phosphate dehydrogenase NAD-dependent N-terminal" evidence="15">
    <location>
        <begin position="3"/>
        <end position="155"/>
    </location>
</feature>
<evidence type="ECO:0000256" key="7">
    <source>
        <dbReference type="ARBA" id="ARBA00023209"/>
    </source>
</evidence>
<comment type="pathway">
    <text evidence="9">Membrane lipid metabolism; glycerophospholipid metabolism.</text>
</comment>
<dbReference type="PROSITE" id="PS00957">
    <property type="entry name" value="NAD_G3PDH"/>
    <property type="match status" value="1"/>
</dbReference>
<evidence type="ECO:0000256" key="8">
    <source>
        <dbReference type="ARBA" id="ARBA00023264"/>
    </source>
</evidence>
<dbReference type="OrthoDB" id="9812273at2"/>
<feature type="binding site" evidence="9">
    <location>
        <position position="251"/>
    </location>
    <ligand>
        <name>sn-glycerol 3-phosphate</name>
        <dbReference type="ChEBI" id="CHEBI:57597"/>
    </ligand>
</feature>
<feature type="binding site" evidence="9">
    <location>
        <position position="187"/>
    </location>
    <ligand>
        <name>sn-glycerol 3-phosphate</name>
        <dbReference type="ChEBI" id="CHEBI:57597"/>
    </ligand>
</feature>
<dbReference type="GO" id="GO:0006650">
    <property type="term" value="P:glycerophospholipid metabolic process"/>
    <property type="evidence" value="ECO:0007669"/>
    <property type="project" value="UniProtKB-UniRule"/>
</dbReference>
<evidence type="ECO:0000256" key="2">
    <source>
        <dbReference type="ARBA" id="ARBA00022516"/>
    </source>
</evidence>
<keyword evidence="8 9" id="KW-1208">Phospholipid metabolism</keyword>
<dbReference type="EMBL" id="CP021455">
    <property type="protein sequence ID" value="ARU06901.1"/>
    <property type="molecule type" value="Genomic_DNA"/>
</dbReference>
<feature type="binding site" evidence="9">
    <location>
        <position position="134"/>
    </location>
    <ligand>
        <name>sn-glycerol 3-phosphate</name>
        <dbReference type="ChEBI" id="CHEBI:57597"/>
    </ligand>
</feature>
<evidence type="ECO:0000256" key="9">
    <source>
        <dbReference type="HAMAP-Rule" id="MF_00394"/>
    </source>
</evidence>
<evidence type="ECO:0000256" key="1">
    <source>
        <dbReference type="ARBA" id="ARBA00011009"/>
    </source>
</evidence>
<feature type="binding site" evidence="9">
    <location>
        <position position="33"/>
    </location>
    <ligand>
        <name>NADPH</name>
        <dbReference type="ChEBI" id="CHEBI:57783"/>
    </ligand>
</feature>
<evidence type="ECO:0000256" key="10">
    <source>
        <dbReference type="PIRSR" id="PIRSR000114-1"/>
    </source>
</evidence>
<dbReference type="HAMAP" id="MF_00394">
    <property type="entry name" value="NAD_Glyc3P_dehydrog"/>
    <property type="match status" value="1"/>
</dbReference>
<keyword evidence="3 9" id="KW-0521">NADP</keyword>
<comment type="subcellular location">
    <subcellularLocation>
        <location evidence="9">Cytoplasm</location>
    </subcellularLocation>
</comment>
<keyword evidence="5 9" id="KW-0520">NAD</keyword>
<dbReference type="FunFam" id="1.10.1040.10:FF:000001">
    <property type="entry name" value="Glycerol-3-phosphate dehydrogenase [NAD(P)+]"/>
    <property type="match status" value="1"/>
</dbReference>
<feature type="binding site" evidence="9">
    <location>
        <position position="11"/>
    </location>
    <ligand>
        <name>NADPH</name>
        <dbReference type="ChEBI" id="CHEBI:57783"/>
    </ligand>
</feature>
<feature type="domain" description="Glycerol-3-phosphate dehydrogenase NAD-dependent C-terminal" evidence="16">
    <location>
        <begin position="176"/>
        <end position="316"/>
    </location>
</feature>
<dbReference type="InterPro" id="IPR006168">
    <property type="entry name" value="G3P_DH_NAD-dep"/>
</dbReference>
<dbReference type="InterPro" id="IPR008927">
    <property type="entry name" value="6-PGluconate_DH-like_C_sf"/>
</dbReference>
<keyword evidence="6 9" id="KW-0443">Lipid metabolism</keyword>
<name>A0A1Y0ETZ2_9BURK</name>
<keyword evidence="9" id="KW-0963">Cytoplasm</keyword>